<name>A0AAU7QYR8_9ACTN</name>
<keyword evidence="1" id="KW-1133">Transmembrane helix</keyword>
<feature type="transmembrane region" description="Helical" evidence="1">
    <location>
        <begin position="20"/>
        <end position="38"/>
    </location>
</feature>
<dbReference type="EMBL" id="CP157974">
    <property type="protein sequence ID" value="XBT81401.1"/>
    <property type="molecule type" value="Genomic_DNA"/>
</dbReference>
<reference evidence="2" key="1">
    <citation type="submission" date="2024-06" db="EMBL/GenBank/DDBJ databases">
        <title>Micromonospora sp. strain HUAS YX12 genome sequences.</title>
        <authorList>
            <person name="Mo P."/>
        </authorList>
    </citation>
    <scope>NUCLEOTIDE SEQUENCE</scope>
    <source>
        <strain evidence="2">HUAS YX12</strain>
    </source>
</reference>
<sequence>MGAIGLLLSLATKALDRDLVFAAALLVIGGLLLQAAVWGSNGRGRLRSGDG</sequence>
<gene>
    <name evidence="2" type="ORF">ABIH81_27800</name>
</gene>
<keyword evidence="1" id="KW-0812">Transmembrane</keyword>
<organism evidence="2">
    <name type="scientific">Micromonospora sp. HUAS YX12</name>
    <dbReference type="NCBI Taxonomy" id="3156396"/>
    <lineage>
        <taxon>Bacteria</taxon>
        <taxon>Bacillati</taxon>
        <taxon>Actinomycetota</taxon>
        <taxon>Actinomycetes</taxon>
        <taxon>Micromonosporales</taxon>
        <taxon>Micromonosporaceae</taxon>
        <taxon>Micromonospora</taxon>
    </lineage>
</organism>
<protein>
    <submittedName>
        <fullName evidence="2">Uncharacterized protein</fullName>
    </submittedName>
</protein>
<proteinExistence type="predicted"/>
<keyword evidence="1" id="KW-0472">Membrane</keyword>
<accession>A0AAU7QYR8</accession>
<dbReference type="RefSeq" id="WP_349877844.1">
    <property type="nucleotide sequence ID" value="NZ_CP157974.1"/>
</dbReference>
<evidence type="ECO:0000256" key="1">
    <source>
        <dbReference type="SAM" id="Phobius"/>
    </source>
</evidence>
<dbReference type="AlphaFoldDB" id="A0AAU7QYR8"/>
<evidence type="ECO:0000313" key="2">
    <source>
        <dbReference type="EMBL" id="XBT81401.1"/>
    </source>
</evidence>